<comment type="caution">
    <text evidence="1">The sequence shown here is derived from an EMBL/GenBank/DDBJ whole genome shotgun (WGS) entry which is preliminary data.</text>
</comment>
<sequence length="76" mass="9375">MKTWDYNQLEKSIAANKSRVEKILLTNKPQERLVRRRPRDKEEQEILDRLCLNKWKDAENKGEIKYLSKNEWCYEY</sequence>
<reference evidence="1" key="1">
    <citation type="submission" date="2023-12" db="EMBL/GenBank/DDBJ databases">
        <title>Fervidustalea candida gen. nov., sp. nov., a novel member of the family Paenibacillaceae isolated from a geothermal area.</title>
        <authorList>
            <person name="Li W.-J."/>
            <person name="Jiao J.-Y."/>
            <person name="Chen Y."/>
        </authorList>
    </citation>
    <scope>NUCLEOTIDE SEQUENCE</scope>
    <source>
        <strain evidence="1">SYSU GA230002</strain>
    </source>
</reference>
<accession>A0ABU5ZLZ7</accession>
<gene>
    <name evidence="1" type="ORF">VF724_18090</name>
</gene>
<keyword evidence="2" id="KW-1185">Reference proteome</keyword>
<organism evidence="1 2">
    <name type="scientific">Ferviditalea candida</name>
    <dbReference type="NCBI Taxonomy" id="3108399"/>
    <lineage>
        <taxon>Bacteria</taxon>
        <taxon>Bacillati</taxon>
        <taxon>Bacillota</taxon>
        <taxon>Bacilli</taxon>
        <taxon>Bacillales</taxon>
        <taxon>Paenibacillaceae</taxon>
        <taxon>Ferviditalea</taxon>
    </lineage>
</organism>
<evidence type="ECO:0000313" key="2">
    <source>
        <dbReference type="Proteomes" id="UP001310386"/>
    </source>
</evidence>
<name>A0ABU5ZLZ7_9BACL</name>
<proteinExistence type="predicted"/>
<dbReference type="EMBL" id="JAYJLD010000039">
    <property type="protein sequence ID" value="MEB3103549.1"/>
    <property type="molecule type" value="Genomic_DNA"/>
</dbReference>
<dbReference type="RefSeq" id="WP_371755677.1">
    <property type="nucleotide sequence ID" value="NZ_JAYJLD010000039.1"/>
</dbReference>
<evidence type="ECO:0000313" key="1">
    <source>
        <dbReference type="EMBL" id="MEB3103549.1"/>
    </source>
</evidence>
<protein>
    <submittedName>
        <fullName evidence="1">Uncharacterized protein</fullName>
    </submittedName>
</protein>
<dbReference type="Proteomes" id="UP001310386">
    <property type="component" value="Unassembled WGS sequence"/>
</dbReference>